<evidence type="ECO:0000313" key="2">
    <source>
        <dbReference type="EMBL" id="RKP03498.1"/>
    </source>
</evidence>
<evidence type="ECO:0000313" key="3">
    <source>
        <dbReference type="Proteomes" id="UP000274922"/>
    </source>
</evidence>
<reference evidence="3" key="1">
    <citation type="journal article" date="2018" name="Nat. Microbiol.">
        <title>Leveraging single-cell genomics to expand the fungal tree of life.</title>
        <authorList>
            <person name="Ahrendt S.R."/>
            <person name="Quandt C.A."/>
            <person name="Ciobanu D."/>
            <person name="Clum A."/>
            <person name="Salamov A."/>
            <person name="Andreopoulos B."/>
            <person name="Cheng J.F."/>
            <person name="Woyke T."/>
            <person name="Pelin A."/>
            <person name="Henrissat B."/>
            <person name="Reynolds N.K."/>
            <person name="Benny G.L."/>
            <person name="Smith M.E."/>
            <person name="James T.Y."/>
            <person name="Grigoriev I.V."/>
        </authorList>
    </citation>
    <scope>NUCLEOTIDE SEQUENCE [LARGE SCALE GENOMIC DNA]</scope>
    <source>
        <strain evidence="3">ATCC 52028</strain>
    </source>
</reference>
<sequence>MADGDADGAAAARDLEALHATLLATGDLPVSPTAVLRSATAPTPLTPTTAAATAAASGRGLRGLLGSIGLAFAPANPAAAATTTTTIITTRRDATGALDASRVDVRALPTALGPPGRRGVTLLNDARLPLPVVTALLTQLPSHLRHVAAINPTWQRRVRDYVDSRTAQYGRRLEDTATWGVPRPHPRELLPQRRPHDPPTAPPPGWCPEVLAAVLDRYYSPYLPVFGVDDVGPSRPPEGSISLEDAQALAKTLVGVVCTTYVTHDGWRAVRILLKWMRTRLSPTTLNTLCSPEFSSHFELLPLPWYHHELYVMLKHSARHGHLIHFQCWEIESASCEVLAFDAARFGQVRVLARLSYGHESFQIGFRHGDRNMEARTRFDGLQQGFREWVGRRCTGALNPVMDTHARSLHDVSLFLSRQYHDYFNDAQRKGLRAMNLHLTADGY</sequence>
<proteinExistence type="predicted"/>
<protein>
    <submittedName>
        <fullName evidence="2">Uncharacterized protein</fullName>
    </submittedName>
</protein>
<dbReference type="AlphaFoldDB" id="A0A4P9XDF9"/>
<feature type="region of interest" description="Disordered" evidence="1">
    <location>
        <begin position="177"/>
        <end position="203"/>
    </location>
</feature>
<evidence type="ECO:0000256" key="1">
    <source>
        <dbReference type="SAM" id="MobiDB-lite"/>
    </source>
</evidence>
<gene>
    <name evidence="2" type="ORF">CXG81DRAFT_17002</name>
</gene>
<feature type="compositionally biased region" description="Basic and acidic residues" evidence="1">
    <location>
        <begin position="185"/>
        <end position="197"/>
    </location>
</feature>
<name>A0A4P9XDF9_9FUNG</name>
<dbReference type="Proteomes" id="UP000274922">
    <property type="component" value="Unassembled WGS sequence"/>
</dbReference>
<dbReference type="EMBL" id="ML014122">
    <property type="protein sequence ID" value="RKP03498.1"/>
    <property type="molecule type" value="Genomic_DNA"/>
</dbReference>
<organism evidence="2 3">
    <name type="scientific">Caulochytrium protostelioides</name>
    <dbReference type="NCBI Taxonomy" id="1555241"/>
    <lineage>
        <taxon>Eukaryota</taxon>
        <taxon>Fungi</taxon>
        <taxon>Fungi incertae sedis</taxon>
        <taxon>Chytridiomycota</taxon>
        <taxon>Chytridiomycota incertae sedis</taxon>
        <taxon>Chytridiomycetes</taxon>
        <taxon>Caulochytriales</taxon>
        <taxon>Caulochytriaceae</taxon>
        <taxon>Caulochytrium</taxon>
    </lineage>
</organism>
<accession>A0A4P9XDF9</accession>
<keyword evidence="3" id="KW-1185">Reference proteome</keyword>